<dbReference type="InterPro" id="IPR036412">
    <property type="entry name" value="HAD-like_sf"/>
</dbReference>
<dbReference type="PATRIC" id="fig|1459.3.peg.2033"/>
<dbReference type="InterPro" id="IPR052419">
    <property type="entry name" value="5_3-deoxyribonucleotidase-like"/>
</dbReference>
<dbReference type="PANTHER" id="PTHR35134:SF2">
    <property type="entry name" value="NUCLEOTIDASE YQFW-RELATED"/>
    <property type="match status" value="1"/>
</dbReference>
<name>A0A0M0GBA2_SPOGL</name>
<dbReference type="GO" id="GO:0016787">
    <property type="term" value="F:hydrolase activity"/>
    <property type="evidence" value="ECO:0007669"/>
    <property type="project" value="UniProtKB-KW"/>
</dbReference>
<sequence>MKKRFGIDIDGTVTCPESMVPYLNKAFNLDITLDDIKQYDLTPLVTISEEKFAEWFYENEPIIYKESPIAKNAKEILTGWKQKHELYFISARGSRLQQITEEWFLENALEFDHIELIGSHDKIEAAKKYEVDIFFEDKHDNAVMIHEACGIPVILFDTPYNQDPLPNGVIRVRTWQEAHAWVENWLQQKEAWNYSK</sequence>
<dbReference type="EMBL" id="LGUF01000007">
    <property type="protein sequence ID" value="KON87033.1"/>
    <property type="molecule type" value="Genomic_DNA"/>
</dbReference>
<dbReference type="OrthoDB" id="2471595at2"/>
<dbReference type="RefSeq" id="WP_053434384.1">
    <property type="nucleotide sequence ID" value="NZ_LGUF01000007.1"/>
</dbReference>
<evidence type="ECO:0000256" key="3">
    <source>
        <dbReference type="PIRNR" id="PIRNR021362"/>
    </source>
</evidence>
<dbReference type="InterPro" id="IPR009206">
    <property type="entry name" value="Nucleotidase_putative"/>
</dbReference>
<dbReference type="InterPro" id="IPR023214">
    <property type="entry name" value="HAD_sf"/>
</dbReference>
<keyword evidence="5" id="KW-1185">Reference proteome</keyword>
<gene>
    <name evidence="4" type="ORF">AF332_09550</name>
</gene>
<evidence type="ECO:0000313" key="5">
    <source>
        <dbReference type="Proteomes" id="UP000037109"/>
    </source>
</evidence>
<dbReference type="PIRSF" id="PIRSF021362">
    <property type="entry name" value="UCP021362_HAD"/>
    <property type="match status" value="1"/>
</dbReference>
<dbReference type="EC" id="3.1.3.-" evidence="3"/>
<dbReference type="AlphaFoldDB" id="A0A0M0GBA2"/>
<comment type="caution">
    <text evidence="4">The sequence shown here is derived from an EMBL/GenBank/DDBJ whole genome shotgun (WGS) entry which is preliminary data.</text>
</comment>
<proteinExistence type="inferred from homology"/>
<organism evidence="4 5">
    <name type="scientific">Sporosarcina globispora</name>
    <name type="common">Bacillus globisporus</name>
    <dbReference type="NCBI Taxonomy" id="1459"/>
    <lineage>
        <taxon>Bacteria</taxon>
        <taxon>Bacillati</taxon>
        <taxon>Bacillota</taxon>
        <taxon>Bacilli</taxon>
        <taxon>Bacillales</taxon>
        <taxon>Caryophanaceae</taxon>
        <taxon>Sporosarcina</taxon>
    </lineage>
</organism>
<dbReference type="PANTHER" id="PTHR35134">
    <property type="entry name" value="NUCLEOTIDASE YQFW-RELATED"/>
    <property type="match status" value="1"/>
</dbReference>
<dbReference type="Proteomes" id="UP000037109">
    <property type="component" value="Unassembled WGS sequence"/>
</dbReference>
<keyword evidence="2 3" id="KW-0378">Hydrolase</keyword>
<comment type="similarity">
    <text evidence="1 3">Belongs to the 5'(3')-deoxyribonucleotidase family.</text>
</comment>
<dbReference type="SUPFAM" id="SSF56784">
    <property type="entry name" value="HAD-like"/>
    <property type="match status" value="1"/>
</dbReference>
<reference evidence="5" key="1">
    <citation type="submission" date="2015-07" db="EMBL/GenBank/DDBJ databases">
        <title>Fjat-10036 dsm4.</title>
        <authorList>
            <person name="Liu B."/>
            <person name="Wang J."/>
            <person name="Zhu Y."/>
            <person name="Liu G."/>
            <person name="Chen Q."/>
            <person name="Chen Z."/>
            <person name="Lan J."/>
            <person name="Che J."/>
            <person name="Ge C."/>
            <person name="Shi H."/>
            <person name="Pan Z."/>
            <person name="Liu X."/>
        </authorList>
    </citation>
    <scope>NUCLEOTIDE SEQUENCE [LARGE SCALE GENOMIC DNA]</scope>
    <source>
        <strain evidence="5">DSM 4</strain>
    </source>
</reference>
<dbReference type="Gene3D" id="3.40.50.1000">
    <property type="entry name" value="HAD superfamily/HAD-like"/>
    <property type="match status" value="1"/>
</dbReference>
<evidence type="ECO:0000256" key="1">
    <source>
        <dbReference type="ARBA" id="ARBA00009589"/>
    </source>
</evidence>
<evidence type="ECO:0000313" key="4">
    <source>
        <dbReference type="EMBL" id="KON87033.1"/>
    </source>
</evidence>
<evidence type="ECO:0000256" key="2">
    <source>
        <dbReference type="ARBA" id="ARBA00022801"/>
    </source>
</evidence>
<protein>
    <recommendedName>
        <fullName evidence="3">Nucleotidase</fullName>
        <ecNumber evidence="3">3.1.3.-</ecNumber>
    </recommendedName>
</protein>
<dbReference type="STRING" id="1459.AF332_09550"/>
<accession>A0A0M0GBA2</accession>